<evidence type="ECO:0000256" key="4">
    <source>
        <dbReference type="ARBA" id="ARBA00022840"/>
    </source>
</evidence>
<feature type="transmembrane region" description="Helical" evidence="8">
    <location>
        <begin position="272"/>
        <end position="292"/>
    </location>
</feature>
<feature type="transmembrane region" description="Helical" evidence="8">
    <location>
        <begin position="82"/>
        <end position="100"/>
    </location>
</feature>
<keyword evidence="4" id="KW-0067">ATP-binding</keyword>
<evidence type="ECO:0000313" key="11">
    <source>
        <dbReference type="EMBL" id="EYB68130.1"/>
    </source>
</evidence>
<organism evidence="11 12">
    <name type="scientific">Deinococcus phoenicis</name>
    <dbReference type="NCBI Taxonomy" id="1476583"/>
    <lineage>
        <taxon>Bacteria</taxon>
        <taxon>Thermotogati</taxon>
        <taxon>Deinococcota</taxon>
        <taxon>Deinococci</taxon>
        <taxon>Deinococcales</taxon>
        <taxon>Deinococcaceae</taxon>
        <taxon>Deinococcus</taxon>
    </lineage>
</organism>
<evidence type="ECO:0000256" key="3">
    <source>
        <dbReference type="ARBA" id="ARBA00022741"/>
    </source>
</evidence>
<feature type="domain" description="ABC transporter" evidence="9">
    <location>
        <begin position="363"/>
        <end position="602"/>
    </location>
</feature>
<feature type="region of interest" description="Disordered" evidence="7">
    <location>
        <begin position="1"/>
        <end position="22"/>
    </location>
</feature>
<dbReference type="EMBL" id="JHAC01000026">
    <property type="protein sequence ID" value="EYB68130.1"/>
    <property type="molecule type" value="Genomic_DNA"/>
</dbReference>
<dbReference type="InterPro" id="IPR017871">
    <property type="entry name" value="ABC_transporter-like_CS"/>
</dbReference>
<evidence type="ECO:0000256" key="5">
    <source>
        <dbReference type="ARBA" id="ARBA00022989"/>
    </source>
</evidence>
<dbReference type="RefSeq" id="WP_034356943.1">
    <property type="nucleotide sequence ID" value="NZ_JHAC01000026.1"/>
</dbReference>
<dbReference type="PATRIC" id="fig|1476583.3.peg.1768"/>
<dbReference type="PROSITE" id="PS00211">
    <property type="entry name" value="ABC_TRANSPORTER_1"/>
    <property type="match status" value="1"/>
</dbReference>
<dbReference type="STRING" id="1476583.DEIPH_ctg026orf0028"/>
<accession>A0A016QPS3</accession>
<dbReference type="InterPro" id="IPR003593">
    <property type="entry name" value="AAA+_ATPase"/>
</dbReference>
<evidence type="ECO:0000256" key="1">
    <source>
        <dbReference type="ARBA" id="ARBA00004651"/>
    </source>
</evidence>
<dbReference type="Pfam" id="PF00005">
    <property type="entry name" value="ABC_tran"/>
    <property type="match status" value="1"/>
</dbReference>
<dbReference type="AlphaFoldDB" id="A0A016QPS3"/>
<dbReference type="InterPro" id="IPR003439">
    <property type="entry name" value="ABC_transporter-like_ATP-bd"/>
</dbReference>
<dbReference type="InterPro" id="IPR027417">
    <property type="entry name" value="P-loop_NTPase"/>
</dbReference>
<evidence type="ECO:0000256" key="7">
    <source>
        <dbReference type="SAM" id="MobiDB-lite"/>
    </source>
</evidence>
<comment type="caution">
    <text evidence="11">The sequence shown here is derived from an EMBL/GenBank/DDBJ whole genome shotgun (WGS) entry which is preliminary data.</text>
</comment>
<dbReference type="OrthoDB" id="9769895at2"/>
<dbReference type="Gene3D" id="3.40.50.300">
    <property type="entry name" value="P-loop containing nucleotide triphosphate hydrolases"/>
    <property type="match status" value="1"/>
</dbReference>
<feature type="compositionally biased region" description="Pro residues" evidence="7">
    <location>
        <begin position="1"/>
        <end position="13"/>
    </location>
</feature>
<feature type="transmembrane region" description="Helical" evidence="8">
    <location>
        <begin position="185"/>
        <end position="206"/>
    </location>
</feature>
<protein>
    <submittedName>
        <fullName evidence="11">Xenobiotic-transporting ATPase</fullName>
    </submittedName>
</protein>
<dbReference type="InterPro" id="IPR039421">
    <property type="entry name" value="Type_1_exporter"/>
</dbReference>
<evidence type="ECO:0000313" key="12">
    <source>
        <dbReference type="Proteomes" id="UP000020492"/>
    </source>
</evidence>
<dbReference type="Proteomes" id="UP000020492">
    <property type="component" value="Unassembled WGS sequence"/>
</dbReference>
<dbReference type="PANTHER" id="PTHR24221:SF646">
    <property type="entry name" value="HAEMOLYSIN SECRETION ATP-BINDING PROTEIN"/>
    <property type="match status" value="1"/>
</dbReference>
<evidence type="ECO:0000259" key="9">
    <source>
        <dbReference type="PROSITE" id="PS50893"/>
    </source>
</evidence>
<dbReference type="GO" id="GO:0005524">
    <property type="term" value="F:ATP binding"/>
    <property type="evidence" value="ECO:0007669"/>
    <property type="project" value="UniProtKB-KW"/>
</dbReference>
<keyword evidence="3" id="KW-0547">Nucleotide-binding</keyword>
<reference evidence="11 12" key="1">
    <citation type="submission" date="2014-03" db="EMBL/GenBank/DDBJ databases">
        <title>Draft genome sequence of Deinococcus phoenicis 1P10ME.</title>
        <authorList>
            <person name="Stepanov V.G."/>
            <person name="Vaishampayan P."/>
            <person name="Venkateswaran K."/>
            <person name="Fox G.E."/>
        </authorList>
    </citation>
    <scope>NUCLEOTIDE SEQUENCE [LARGE SCALE GENOMIC DNA]</scope>
    <source>
        <strain evidence="11 12">1P10ME</strain>
    </source>
</reference>
<keyword evidence="2 8" id="KW-0812">Transmembrane</keyword>
<feature type="domain" description="ABC transmembrane type-1" evidence="10">
    <location>
        <begin position="46"/>
        <end position="331"/>
    </location>
</feature>
<dbReference type="SUPFAM" id="SSF90123">
    <property type="entry name" value="ABC transporter transmembrane region"/>
    <property type="match status" value="1"/>
</dbReference>
<dbReference type="GO" id="GO:0005886">
    <property type="term" value="C:plasma membrane"/>
    <property type="evidence" value="ECO:0007669"/>
    <property type="project" value="UniProtKB-SubCell"/>
</dbReference>
<comment type="subcellular location">
    <subcellularLocation>
        <location evidence="1">Cell membrane</location>
        <topology evidence="1">Multi-pass membrane protein</topology>
    </subcellularLocation>
</comment>
<evidence type="ECO:0000256" key="6">
    <source>
        <dbReference type="ARBA" id="ARBA00023136"/>
    </source>
</evidence>
<keyword evidence="5 8" id="KW-1133">Transmembrane helix</keyword>
<keyword evidence="12" id="KW-1185">Reference proteome</keyword>
<dbReference type="Gene3D" id="1.20.1560.10">
    <property type="entry name" value="ABC transporter type 1, transmembrane domain"/>
    <property type="match status" value="1"/>
</dbReference>
<dbReference type="SUPFAM" id="SSF52540">
    <property type="entry name" value="P-loop containing nucleoside triphosphate hydrolases"/>
    <property type="match status" value="1"/>
</dbReference>
<sequence>MTGPAPRPLPPRPASDTAPPGTRTADLLHTLRLVWRASPRHSVTYALTSLLGSALPAANLYIGKLLLDEVARAAQGGVTYGALLSLLGVQVALVVLGSLLSTVQSASQQLLGDSLQHSVSRRILDKASGLSVEAFENAETYDKLQQAYREVGSRPLGVATQLVGLAGAAVTLASVGALMARLGFWVLPLVLLASLPGVIVSNRFGVEGYRMLRRQTHDARVQNYLGGLLTSDTLVKEVRLFGFEPYLLRRWRDYYLGFRQQLEALVRRRSGWGFAASLVSALLIGLASALILRRAAAGQITVGDFSVFVLGITQVQGTVAGLLNGVSGIYQNLLYMRNLFDFLELPDRDLDAGETWYGPIDTIEFQGVGFRYPLTDRDVLSGVSFTVRRGEALALVGENGAGKTTLVKLLTRLFEPTSGRILLNGQDAARFSPRSVQKEMSIIFQDFGQYQMSARENVALAEVSRLDDAPGVQGAVDRAGAAFVETLPGGLETPLGRLFQGGRQLSGGQWQRLALARLYFRAASVLVFDEPTAALDARAEFETMEALRTQARDRITLLISHRFSTVRLADRIIVLEGGVIVESGSHQELLARGGKYAVLYDLQARGYAANEEPAAPA</sequence>
<feature type="transmembrane region" description="Helical" evidence="8">
    <location>
        <begin position="156"/>
        <end position="179"/>
    </location>
</feature>
<evidence type="ECO:0000256" key="2">
    <source>
        <dbReference type="ARBA" id="ARBA00022692"/>
    </source>
</evidence>
<dbReference type="SMART" id="SM00382">
    <property type="entry name" value="AAA"/>
    <property type="match status" value="1"/>
</dbReference>
<dbReference type="PROSITE" id="PS50929">
    <property type="entry name" value="ABC_TM1F"/>
    <property type="match status" value="1"/>
</dbReference>
<dbReference type="InterPro" id="IPR011527">
    <property type="entry name" value="ABC1_TM_dom"/>
</dbReference>
<dbReference type="eggNOG" id="COG1132">
    <property type="taxonomic scope" value="Bacteria"/>
</dbReference>
<dbReference type="PANTHER" id="PTHR24221">
    <property type="entry name" value="ATP-BINDING CASSETTE SUB-FAMILY B"/>
    <property type="match status" value="1"/>
</dbReference>
<evidence type="ECO:0000256" key="8">
    <source>
        <dbReference type="SAM" id="Phobius"/>
    </source>
</evidence>
<proteinExistence type="predicted"/>
<name>A0A016QPS3_9DEIO</name>
<gene>
    <name evidence="11" type="ORF">DEIPH_ctg026orf0028</name>
</gene>
<evidence type="ECO:0000259" key="10">
    <source>
        <dbReference type="PROSITE" id="PS50929"/>
    </source>
</evidence>
<keyword evidence="6 8" id="KW-0472">Membrane</keyword>
<dbReference type="GO" id="GO:0016887">
    <property type="term" value="F:ATP hydrolysis activity"/>
    <property type="evidence" value="ECO:0007669"/>
    <property type="project" value="InterPro"/>
</dbReference>
<dbReference type="GO" id="GO:0140359">
    <property type="term" value="F:ABC-type transporter activity"/>
    <property type="evidence" value="ECO:0007669"/>
    <property type="project" value="InterPro"/>
</dbReference>
<dbReference type="InterPro" id="IPR036640">
    <property type="entry name" value="ABC1_TM_sf"/>
</dbReference>
<dbReference type="GO" id="GO:0034040">
    <property type="term" value="F:ATPase-coupled lipid transmembrane transporter activity"/>
    <property type="evidence" value="ECO:0007669"/>
    <property type="project" value="TreeGrafter"/>
</dbReference>
<feature type="transmembrane region" description="Helical" evidence="8">
    <location>
        <begin position="42"/>
        <end position="62"/>
    </location>
</feature>
<dbReference type="PROSITE" id="PS50893">
    <property type="entry name" value="ABC_TRANSPORTER_2"/>
    <property type="match status" value="1"/>
</dbReference>